<evidence type="ECO:0000256" key="5">
    <source>
        <dbReference type="ARBA" id="ARBA00023242"/>
    </source>
</evidence>
<accession>A0ABN8N3F7</accession>
<dbReference type="InterPro" id="IPR036388">
    <property type="entry name" value="WH-like_DNA-bd_sf"/>
</dbReference>
<dbReference type="PANTHER" id="PTHR12780">
    <property type="entry name" value="RNA POLYMERASE III DNA DIRECTED , 39KD SUBUNIT-RELATED"/>
    <property type="match status" value="1"/>
</dbReference>
<keyword evidence="3 6" id="KW-0240">DNA-directed RNA polymerase</keyword>
<dbReference type="InterPro" id="IPR036390">
    <property type="entry name" value="WH_DNA-bd_sf"/>
</dbReference>
<dbReference type="Gene3D" id="1.10.10.10">
    <property type="entry name" value="Winged helix-like DNA-binding domain superfamily/Winged helix DNA-binding domain"/>
    <property type="match status" value="2"/>
</dbReference>
<reference evidence="7 8" key="1">
    <citation type="submission" date="2022-05" db="EMBL/GenBank/DDBJ databases">
        <authorList>
            <consortium name="Genoscope - CEA"/>
            <person name="William W."/>
        </authorList>
    </citation>
    <scope>NUCLEOTIDE SEQUENCE [LARGE SCALE GENOMIC DNA]</scope>
</reference>
<keyword evidence="4 6" id="KW-0804">Transcription</keyword>
<evidence type="ECO:0000256" key="1">
    <source>
        <dbReference type="ARBA" id="ARBA00004123"/>
    </source>
</evidence>
<organism evidence="7 8">
    <name type="scientific">Porites lobata</name>
    <dbReference type="NCBI Taxonomy" id="104759"/>
    <lineage>
        <taxon>Eukaryota</taxon>
        <taxon>Metazoa</taxon>
        <taxon>Cnidaria</taxon>
        <taxon>Anthozoa</taxon>
        <taxon>Hexacorallia</taxon>
        <taxon>Scleractinia</taxon>
        <taxon>Fungiina</taxon>
        <taxon>Poritidae</taxon>
        <taxon>Porites</taxon>
    </lineage>
</organism>
<dbReference type="Pfam" id="PF05158">
    <property type="entry name" value="RNA_pol_Rpc34"/>
    <property type="match status" value="1"/>
</dbReference>
<sequence>MAVADVVIKQEAVDVVDLEERVVQLCKENPKGITDQIISQDMPNIPPQQRVTAINRLLSMGRIELLKSGTQLLYRYKDAQAATKTKGFDVQEKLVYQIIEEAGNKGIWIRDIRFKSNIQLTQVNKILKNLESKKLIKAVKSVAASRKKVYMLFNLEPDISVTGGAWYSDQDFESEFVEVLNQQCYKYLEQRAAEADRMNLNPLGKRNASYSSCYDVWKYISELGISKVQLSEGDIETILNTLVFDGKAEMSLVADSSSNTSSTGGQKKLFRALVPLMPVTGLMRTPCGVCPVSDRCREGGPISPSKCVYMKEWLSEL</sequence>
<dbReference type="InterPro" id="IPR007832">
    <property type="entry name" value="RNA_pol_Rpc34"/>
</dbReference>
<evidence type="ECO:0000313" key="8">
    <source>
        <dbReference type="Proteomes" id="UP001159405"/>
    </source>
</evidence>
<dbReference type="Proteomes" id="UP001159405">
    <property type="component" value="Unassembled WGS sequence"/>
</dbReference>
<evidence type="ECO:0000256" key="2">
    <source>
        <dbReference type="ARBA" id="ARBA00011038"/>
    </source>
</evidence>
<dbReference type="PIRSF" id="PIRSF028763">
    <property type="entry name" value="RNA_pol_Rpc34"/>
    <property type="match status" value="1"/>
</dbReference>
<dbReference type="InterPro" id="IPR016049">
    <property type="entry name" value="RNA_pol_Rpc34-like"/>
</dbReference>
<gene>
    <name evidence="7" type="ORF">PLOB_00045393</name>
</gene>
<dbReference type="SUPFAM" id="SSF46785">
    <property type="entry name" value="Winged helix' DNA-binding domain"/>
    <property type="match status" value="2"/>
</dbReference>
<comment type="similarity">
    <text evidence="2 6">Belongs to the eukaryotic RPC34/RPC39 RNA polymerase subunit family.</text>
</comment>
<comment type="function">
    <text evidence="6">DNA-dependent RNA polymerase catalyzes the transcription of DNA into RNA using the four ribonucleoside triphosphates as substrates. Specific peripheric component of RNA polymerase III which synthesizes small RNAs, such as 5S rRNA and tRNAs.</text>
</comment>
<comment type="subcellular location">
    <subcellularLocation>
        <location evidence="1 6">Nucleus</location>
    </subcellularLocation>
</comment>
<keyword evidence="5 6" id="KW-0539">Nucleus</keyword>
<evidence type="ECO:0000256" key="4">
    <source>
        <dbReference type="ARBA" id="ARBA00023163"/>
    </source>
</evidence>
<name>A0ABN8N3F7_9CNID</name>
<evidence type="ECO:0000256" key="3">
    <source>
        <dbReference type="ARBA" id="ARBA00022478"/>
    </source>
</evidence>
<keyword evidence="8" id="KW-1185">Reference proteome</keyword>
<dbReference type="EMBL" id="CALNXK010000008">
    <property type="protein sequence ID" value="CAH3040744.1"/>
    <property type="molecule type" value="Genomic_DNA"/>
</dbReference>
<comment type="caution">
    <text evidence="7">The sequence shown here is derived from an EMBL/GenBank/DDBJ whole genome shotgun (WGS) entry which is preliminary data.</text>
</comment>
<evidence type="ECO:0000313" key="7">
    <source>
        <dbReference type="EMBL" id="CAH3040744.1"/>
    </source>
</evidence>
<proteinExistence type="inferred from homology"/>
<protein>
    <recommendedName>
        <fullName evidence="6">DNA-directed RNA polymerase III subunit RPC6</fullName>
        <shortName evidence="6">RNA polymerase III subunit C6</shortName>
    </recommendedName>
</protein>
<evidence type="ECO:0000256" key="6">
    <source>
        <dbReference type="PIRNR" id="PIRNR028763"/>
    </source>
</evidence>